<keyword evidence="3" id="KW-1185">Reference proteome</keyword>
<protein>
    <submittedName>
        <fullName evidence="2">Uncharacterized protein</fullName>
    </submittedName>
</protein>
<evidence type="ECO:0000313" key="3">
    <source>
        <dbReference type="Proteomes" id="UP001378592"/>
    </source>
</evidence>
<organism evidence="2 3">
    <name type="scientific">Gryllus longicercus</name>
    <dbReference type="NCBI Taxonomy" id="2509291"/>
    <lineage>
        <taxon>Eukaryota</taxon>
        <taxon>Metazoa</taxon>
        <taxon>Ecdysozoa</taxon>
        <taxon>Arthropoda</taxon>
        <taxon>Hexapoda</taxon>
        <taxon>Insecta</taxon>
        <taxon>Pterygota</taxon>
        <taxon>Neoptera</taxon>
        <taxon>Polyneoptera</taxon>
        <taxon>Orthoptera</taxon>
        <taxon>Ensifera</taxon>
        <taxon>Gryllidea</taxon>
        <taxon>Grylloidea</taxon>
        <taxon>Gryllidae</taxon>
        <taxon>Gryllinae</taxon>
        <taxon>Gryllus</taxon>
    </lineage>
</organism>
<comment type="caution">
    <text evidence="2">The sequence shown here is derived from an EMBL/GenBank/DDBJ whole genome shotgun (WGS) entry which is preliminary data.</text>
</comment>
<keyword evidence="1" id="KW-0472">Membrane</keyword>
<proteinExistence type="predicted"/>
<sequence>MASENQINIAVKIAIIYVIFFTALVRSESQTRISFFFTISSGQNSTGHRHVKAVCNIPAGSKPITGDDFRLDVQQMTHFVENIKFLQLTTSFNGTNNIPFFPGFITTVNTVY</sequence>
<evidence type="ECO:0000313" key="2">
    <source>
        <dbReference type="EMBL" id="KAK7871674.1"/>
    </source>
</evidence>
<reference evidence="2 3" key="1">
    <citation type="submission" date="2024-03" db="EMBL/GenBank/DDBJ databases">
        <title>The genome assembly and annotation of the cricket Gryllus longicercus Weissman &amp; Gray.</title>
        <authorList>
            <person name="Szrajer S."/>
            <person name="Gray D."/>
            <person name="Ylla G."/>
        </authorList>
    </citation>
    <scope>NUCLEOTIDE SEQUENCE [LARGE SCALE GENOMIC DNA]</scope>
    <source>
        <strain evidence="2">DAG 2021-001</strain>
        <tissue evidence="2">Whole body minus gut</tissue>
    </source>
</reference>
<dbReference type="AlphaFoldDB" id="A0AAN9WEW0"/>
<dbReference type="EMBL" id="JAZDUA010000035">
    <property type="protein sequence ID" value="KAK7871674.1"/>
    <property type="molecule type" value="Genomic_DNA"/>
</dbReference>
<name>A0AAN9WEW0_9ORTH</name>
<keyword evidence="1" id="KW-0812">Transmembrane</keyword>
<feature type="transmembrane region" description="Helical" evidence="1">
    <location>
        <begin position="6"/>
        <end position="25"/>
    </location>
</feature>
<accession>A0AAN9WEW0</accession>
<gene>
    <name evidence="2" type="ORF">R5R35_009040</name>
</gene>
<evidence type="ECO:0000256" key="1">
    <source>
        <dbReference type="SAM" id="Phobius"/>
    </source>
</evidence>
<dbReference type="Proteomes" id="UP001378592">
    <property type="component" value="Unassembled WGS sequence"/>
</dbReference>
<keyword evidence="1" id="KW-1133">Transmembrane helix</keyword>